<evidence type="ECO:0000313" key="6">
    <source>
        <dbReference type="Proteomes" id="UP001153954"/>
    </source>
</evidence>
<evidence type="ECO:0000313" key="5">
    <source>
        <dbReference type="EMBL" id="CAH2085782.1"/>
    </source>
</evidence>
<organism evidence="5 6">
    <name type="scientific">Euphydryas editha</name>
    <name type="common">Edith's checkerspot</name>
    <dbReference type="NCBI Taxonomy" id="104508"/>
    <lineage>
        <taxon>Eukaryota</taxon>
        <taxon>Metazoa</taxon>
        <taxon>Ecdysozoa</taxon>
        <taxon>Arthropoda</taxon>
        <taxon>Hexapoda</taxon>
        <taxon>Insecta</taxon>
        <taxon>Pterygota</taxon>
        <taxon>Neoptera</taxon>
        <taxon>Endopterygota</taxon>
        <taxon>Lepidoptera</taxon>
        <taxon>Glossata</taxon>
        <taxon>Ditrysia</taxon>
        <taxon>Papilionoidea</taxon>
        <taxon>Nymphalidae</taxon>
        <taxon>Nymphalinae</taxon>
        <taxon>Euphydryas</taxon>
    </lineage>
</organism>
<proteinExistence type="predicted"/>
<evidence type="ECO:0000256" key="2">
    <source>
        <dbReference type="ARBA" id="ARBA00022771"/>
    </source>
</evidence>
<dbReference type="AlphaFoldDB" id="A0AAU9TI41"/>
<feature type="domain" description="FLYWCH-type" evidence="4">
    <location>
        <begin position="4"/>
        <end position="49"/>
    </location>
</feature>
<sequence>MIDGTKRIVIEDYVFHKSYHGPASKNKRWRCSARQKGCKALVILDMKEKIIKRNGGRKLLMKNGYTFYRHKPYKFGMRWSCTNSSKCKSNLLVSNNGNLDIPEIEFVETFRLGKETVRGLIEELSTFVPSPRRNDGVSVETKILIALIFYASG</sequence>
<keyword evidence="1" id="KW-0479">Metal-binding</keyword>
<evidence type="ECO:0000256" key="3">
    <source>
        <dbReference type="ARBA" id="ARBA00022833"/>
    </source>
</evidence>
<keyword evidence="3" id="KW-0862">Zinc</keyword>
<dbReference type="GO" id="GO:0008270">
    <property type="term" value="F:zinc ion binding"/>
    <property type="evidence" value="ECO:0007669"/>
    <property type="project" value="UniProtKB-KW"/>
</dbReference>
<keyword evidence="6" id="KW-1185">Reference proteome</keyword>
<reference evidence="5" key="1">
    <citation type="submission" date="2022-03" db="EMBL/GenBank/DDBJ databases">
        <authorList>
            <person name="Tunstrom K."/>
        </authorList>
    </citation>
    <scope>NUCLEOTIDE SEQUENCE</scope>
</reference>
<protein>
    <recommendedName>
        <fullName evidence="4">FLYWCH-type domain-containing protein</fullName>
    </recommendedName>
</protein>
<dbReference type="EMBL" id="CAKOGL010000004">
    <property type="protein sequence ID" value="CAH2085782.1"/>
    <property type="molecule type" value="Genomic_DNA"/>
</dbReference>
<accession>A0AAU9TI41</accession>
<comment type="caution">
    <text evidence="5">The sequence shown here is derived from an EMBL/GenBank/DDBJ whole genome shotgun (WGS) entry which is preliminary data.</text>
</comment>
<evidence type="ECO:0000256" key="1">
    <source>
        <dbReference type="ARBA" id="ARBA00022723"/>
    </source>
</evidence>
<evidence type="ECO:0000259" key="4">
    <source>
        <dbReference type="Pfam" id="PF04500"/>
    </source>
</evidence>
<dbReference type="Proteomes" id="UP001153954">
    <property type="component" value="Unassembled WGS sequence"/>
</dbReference>
<feature type="domain" description="FLYWCH-type" evidence="4">
    <location>
        <begin position="51"/>
        <end position="96"/>
    </location>
</feature>
<gene>
    <name evidence="5" type="ORF">EEDITHA_LOCUS2225</name>
</gene>
<dbReference type="Pfam" id="PF04500">
    <property type="entry name" value="FLYWCH"/>
    <property type="match status" value="2"/>
</dbReference>
<keyword evidence="2" id="KW-0863">Zinc-finger</keyword>
<dbReference type="Gene3D" id="2.20.25.240">
    <property type="match status" value="2"/>
</dbReference>
<dbReference type="InterPro" id="IPR007588">
    <property type="entry name" value="Znf_FLYWCH"/>
</dbReference>
<name>A0AAU9TI41_EUPED</name>